<dbReference type="InterPro" id="IPR043128">
    <property type="entry name" value="Rev_trsase/Diguanyl_cyclase"/>
</dbReference>
<dbReference type="InterPro" id="IPR036397">
    <property type="entry name" value="RNaseH_sf"/>
</dbReference>
<dbReference type="Pfam" id="PF22936">
    <property type="entry name" value="Pol_BBD"/>
    <property type="match status" value="1"/>
</dbReference>
<dbReference type="Gene3D" id="3.30.420.10">
    <property type="entry name" value="Ribonuclease H-like superfamily/Ribonuclease H"/>
    <property type="match status" value="1"/>
</dbReference>
<evidence type="ECO:0000256" key="2">
    <source>
        <dbReference type="ARBA" id="ARBA00023268"/>
    </source>
</evidence>
<feature type="domain" description="Integrase catalytic" evidence="3">
    <location>
        <begin position="411"/>
        <end position="595"/>
    </location>
</feature>
<dbReference type="InterPro" id="IPR043502">
    <property type="entry name" value="DNA/RNA_pol_sf"/>
</dbReference>
<evidence type="ECO:0000259" key="3">
    <source>
        <dbReference type="PROSITE" id="PS50994"/>
    </source>
</evidence>
<evidence type="ECO:0000256" key="1">
    <source>
        <dbReference type="ARBA" id="ARBA00022750"/>
    </source>
</evidence>
<protein>
    <submittedName>
        <fullName evidence="4">Putative reverse transcriptase domain-containing protein</fullName>
    </submittedName>
</protein>
<dbReference type="EMBL" id="BKCJ010010886">
    <property type="protein sequence ID" value="GEU93577.1"/>
    <property type="molecule type" value="Genomic_DNA"/>
</dbReference>
<dbReference type="InterPro" id="IPR054722">
    <property type="entry name" value="PolX-like_BBD"/>
</dbReference>
<dbReference type="Pfam" id="PF08284">
    <property type="entry name" value="RVP_2"/>
    <property type="match status" value="1"/>
</dbReference>
<organism evidence="4">
    <name type="scientific">Tanacetum cinerariifolium</name>
    <name type="common">Dalmatian daisy</name>
    <name type="synonym">Chrysanthemum cinerariifolium</name>
    <dbReference type="NCBI Taxonomy" id="118510"/>
    <lineage>
        <taxon>Eukaryota</taxon>
        <taxon>Viridiplantae</taxon>
        <taxon>Streptophyta</taxon>
        <taxon>Embryophyta</taxon>
        <taxon>Tracheophyta</taxon>
        <taxon>Spermatophyta</taxon>
        <taxon>Magnoliopsida</taxon>
        <taxon>eudicotyledons</taxon>
        <taxon>Gunneridae</taxon>
        <taxon>Pentapetalae</taxon>
        <taxon>asterids</taxon>
        <taxon>campanulids</taxon>
        <taxon>Asterales</taxon>
        <taxon>Asteraceae</taxon>
        <taxon>Asteroideae</taxon>
        <taxon>Anthemideae</taxon>
        <taxon>Anthemidinae</taxon>
        <taxon>Tanacetum</taxon>
    </lineage>
</organism>
<keyword evidence="1" id="KW-0378">Hydrolase</keyword>
<dbReference type="Pfam" id="PF14223">
    <property type="entry name" value="Retrotran_gag_2"/>
    <property type="match status" value="1"/>
</dbReference>
<dbReference type="PROSITE" id="PS50994">
    <property type="entry name" value="INTEGRASE"/>
    <property type="match status" value="1"/>
</dbReference>
<keyword evidence="4" id="KW-0695">RNA-directed DNA polymerase</keyword>
<accession>A0A6L2P6T0</accession>
<keyword evidence="2" id="KW-0511">Multifunctional enzyme</keyword>
<dbReference type="Gene3D" id="3.30.70.270">
    <property type="match status" value="2"/>
</dbReference>
<dbReference type="PANTHER" id="PTHR37984:SF5">
    <property type="entry name" value="PROTEIN NYNRIN-LIKE"/>
    <property type="match status" value="1"/>
</dbReference>
<dbReference type="GO" id="GO:0003964">
    <property type="term" value="F:RNA-directed DNA polymerase activity"/>
    <property type="evidence" value="ECO:0007669"/>
    <property type="project" value="UniProtKB-KW"/>
</dbReference>
<dbReference type="InterPro" id="IPR001584">
    <property type="entry name" value="Integrase_cat-core"/>
</dbReference>
<dbReference type="InterPro" id="IPR000477">
    <property type="entry name" value="RT_dom"/>
</dbReference>
<dbReference type="SUPFAM" id="SSF56672">
    <property type="entry name" value="DNA/RNA polymerases"/>
    <property type="match status" value="1"/>
</dbReference>
<name>A0A6L2P6T0_TANCI</name>
<dbReference type="Pfam" id="PF00078">
    <property type="entry name" value="RVT_1"/>
    <property type="match status" value="1"/>
</dbReference>
<dbReference type="InterPro" id="IPR050951">
    <property type="entry name" value="Retrovirus_Pol_polyprotein"/>
</dbReference>
<keyword evidence="1" id="KW-0645">Protease</keyword>
<evidence type="ECO:0000313" key="4">
    <source>
        <dbReference type="EMBL" id="GEU93577.1"/>
    </source>
</evidence>
<sequence length="1475" mass="167465">MGDVNLIHTLEDYSKPSHEGYKNTIELPVGNNVVPLRSDTICNCNEDCKVKFATGTLTEKDLSWWNSFAQPIGIEEAYKVTWSEFKKLLIKKFCPRTEELEILCPTMVPNSEKLMEVFIGGLPRSIEGNITASKPQTLDEAINITHRNQCPKANNNTHGRAYLIRDKNAHQDLNVVTGTFLLNQHLATVLFYSGADKSFISISLASMLNIPPNTIDTIYDIEMADGNLYHTKILCDKKVVHIPIDGETLIIRAQVMEKKLDKKRLEDIQAVREFPEVFPEDAPAVFMDLMNCVCKPYLDKFVIVFIDDTFIYTRNKEEHANHLRIILELLRKEKLYAKFSKCDFWISIVQFLKHVIDSQGIHVAHAKIEAVKNWGSSTTPTDVHQFLGISGYYQRFIKGFSKIEKSLTVLNQKNKNYIWGKDQESAFQLLKQNLCEAPILALPQGNEDFVVYCDASLQDRLTKSAHFIPTRETDSMETLTWLYIKEIVSRHKVPISIISDRDSHFTSIFWKSMQSVLGTQLDTSTVYHPETDGQSKRTIQTLEDMLQACVIDFGKELPEELSNVHSTFYVSNLKKCISNESLVILMKELRLNEKLNFMEEPIEIMDQEVKQLRQSRIPIVKKGEYDIWAMKMEHYLAHTDYRIWEIIQQGNGLVQVSTDTKRQIRFLPPKTAEEILARERERKARTTLLMAIPEDHLAKVHKTTDAKEMWEAIKSRFEGLYKGYDRFQSLLSQLQIHGVGVSTEDANQKFLRPLPSSWSQVSMIMRTKPGVDTLSFNDLYKNLRVFESDVKGSTASSSNIQNVAFISSDSTNSTAEVSTTYSVSTSSGHNSQKECFSSYTDDLMYSFFANQSNGPQLDHEDLEQVDEYKARDNGRRPAKHDEHKAMVTIDGEGVDWTGHAEDDTKNYALMAFNSGPDTEMSAKDKSGLGYGNQIHEGALSYENEVLESVFDSRSSDVEDSPVNDRFEKVKGMHTVPPSMIGIYMPPKFDFKIDESKFTYVPKQSKSSESNAKTSDLASCEYYSRVETLESMPKPIESKPKVVSKLKVWSDVPIIEEYESDSNDEYVFKAPVEQEKSSCAFINTVKHVKTPSFSHLIRDCDFHKKIMAKQVELNKRKNKVTCQRNDRPVWNNMQRLNHQNKFVPTAILTKTGRFPVNAARQNFSSQAASTSTVRKVNTARPIMDEIRLRNNVYKSHSRIRRPFNRTTAPKANFANHKENTVGDKTDNPHQTLKGKGIVDIGCSRHMTGNKAYLVEYQNVNGGPVAFGGSKGQITGKGKIRTGKLDFEDVYFVKELQHFNLFSVSQMCDKKKKVLFTDTECLVLSPDLKLPDENQVLLRVPRQNNMYSFNLENIIPSGDSNAYQVSQASNSPEKNKLKNINIKLSRLVTLAGDERGGDGSGGVEMERKPLRWLIKTKRTRGALTKPHSPLEVAVVGGASPGRGGVDGGNGRWWLWLAVRRREEEELMVVTGDGNVVV</sequence>
<keyword evidence="1" id="KW-0064">Aspartyl protease</keyword>
<dbReference type="InterPro" id="IPR012337">
    <property type="entry name" value="RNaseH-like_sf"/>
</dbReference>
<dbReference type="CDD" id="cd00303">
    <property type="entry name" value="retropepsin_like"/>
    <property type="match status" value="1"/>
</dbReference>
<keyword evidence="4" id="KW-0548">Nucleotidyltransferase</keyword>
<dbReference type="GO" id="GO:0004190">
    <property type="term" value="F:aspartic-type endopeptidase activity"/>
    <property type="evidence" value="ECO:0007669"/>
    <property type="project" value="UniProtKB-KW"/>
</dbReference>
<dbReference type="InterPro" id="IPR041577">
    <property type="entry name" value="RT_RNaseH_2"/>
</dbReference>
<dbReference type="Pfam" id="PF17919">
    <property type="entry name" value="RT_RNaseH_2"/>
    <property type="match status" value="1"/>
</dbReference>
<keyword evidence="4" id="KW-0808">Transferase</keyword>
<dbReference type="GO" id="GO:0003676">
    <property type="term" value="F:nucleic acid binding"/>
    <property type="evidence" value="ECO:0007669"/>
    <property type="project" value="InterPro"/>
</dbReference>
<dbReference type="SUPFAM" id="SSF53098">
    <property type="entry name" value="Ribonuclease H-like"/>
    <property type="match status" value="1"/>
</dbReference>
<gene>
    <name evidence="4" type="ORF">Tci_065555</name>
</gene>
<comment type="caution">
    <text evidence="4">The sequence shown here is derived from an EMBL/GenBank/DDBJ whole genome shotgun (WGS) entry which is preliminary data.</text>
</comment>
<reference evidence="4" key="1">
    <citation type="journal article" date="2019" name="Sci. Rep.">
        <title>Draft genome of Tanacetum cinerariifolium, the natural source of mosquito coil.</title>
        <authorList>
            <person name="Yamashiro T."/>
            <person name="Shiraishi A."/>
            <person name="Satake H."/>
            <person name="Nakayama K."/>
        </authorList>
    </citation>
    <scope>NUCLEOTIDE SEQUENCE</scope>
</reference>
<dbReference type="PANTHER" id="PTHR37984">
    <property type="entry name" value="PROTEIN CBG26694"/>
    <property type="match status" value="1"/>
</dbReference>
<proteinExistence type="predicted"/>
<dbReference type="GO" id="GO:0015074">
    <property type="term" value="P:DNA integration"/>
    <property type="evidence" value="ECO:0007669"/>
    <property type="project" value="InterPro"/>
</dbReference>
<dbReference type="FunFam" id="3.30.70.270:FF:000020">
    <property type="entry name" value="Transposon Tf2-6 polyprotein-like Protein"/>
    <property type="match status" value="1"/>
</dbReference>